<evidence type="ECO:0008006" key="4">
    <source>
        <dbReference type="Google" id="ProtNLM"/>
    </source>
</evidence>
<organism evidence="2 3">
    <name type="scientific">Pedobacter frigidisoli</name>
    <dbReference type="NCBI Taxonomy" id="2530455"/>
    <lineage>
        <taxon>Bacteria</taxon>
        <taxon>Pseudomonadati</taxon>
        <taxon>Bacteroidota</taxon>
        <taxon>Sphingobacteriia</taxon>
        <taxon>Sphingobacteriales</taxon>
        <taxon>Sphingobacteriaceae</taxon>
        <taxon>Pedobacter</taxon>
    </lineage>
</organism>
<sequence>MDAKNLENLKAEMGKLGFSENLIGQMEAKMAANEPRFILYDEIQAEKGRVEMALHFNQSRTSEYYYFNKFDLVREAQPPLPPGEKYFVSSQRQGEDVILKEFEMPSLAVKEFNSRMEASQDIRGAAQMYAGVSLQDSKELATMGDGKLINIDKEFYKSLKNPSPGQTFYVEQGTGFSLSQGLNLLAGRSVYREDMLNVQKNEYTAWAKLDFDAPRDKSGNFHLKTFSEGYGYDLSAVLDRFDFRELATLDKRAELEAALKNGDRAVVTVNVNGKKEAILAEAVPEFKQVNLYSLEGRSIKREEHLKPEQIAEVSAGKEKANKKEQGQGLGV</sequence>
<dbReference type="AlphaFoldDB" id="A0A4R0P0X5"/>
<dbReference type="EMBL" id="SJSN01000008">
    <property type="protein sequence ID" value="TCD08585.1"/>
    <property type="molecule type" value="Genomic_DNA"/>
</dbReference>
<accession>A0A4R0P0X5</accession>
<evidence type="ECO:0000313" key="3">
    <source>
        <dbReference type="Proteomes" id="UP000291485"/>
    </source>
</evidence>
<evidence type="ECO:0000256" key="1">
    <source>
        <dbReference type="SAM" id="MobiDB-lite"/>
    </source>
</evidence>
<feature type="region of interest" description="Disordered" evidence="1">
    <location>
        <begin position="305"/>
        <end position="331"/>
    </location>
</feature>
<keyword evidence="3" id="KW-1185">Reference proteome</keyword>
<evidence type="ECO:0000313" key="2">
    <source>
        <dbReference type="EMBL" id="TCD08585.1"/>
    </source>
</evidence>
<comment type="caution">
    <text evidence="2">The sequence shown here is derived from an EMBL/GenBank/DDBJ whole genome shotgun (WGS) entry which is preliminary data.</text>
</comment>
<feature type="compositionally biased region" description="Basic and acidic residues" evidence="1">
    <location>
        <begin position="305"/>
        <end position="325"/>
    </location>
</feature>
<proteinExistence type="predicted"/>
<dbReference type="OrthoDB" id="744378at2"/>
<dbReference type="Proteomes" id="UP000291485">
    <property type="component" value="Unassembled WGS sequence"/>
</dbReference>
<protein>
    <recommendedName>
        <fullName evidence="4">DUF3945 domain-containing protein</fullName>
    </recommendedName>
</protein>
<gene>
    <name evidence="2" type="ORF">EZ449_12145</name>
</gene>
<name>A0A4R0P0X5_9SPHI</name>
<reference evidence="2 3" key="1">
    <citation type="submission" date="2019-02" db="EMBL/GenBank/DDBJ databases">
        <title>Pedobacter sp. RP-3-11 sp. nov., isolated from Arctic soil.</title>
        <authorList>
            <person name="Dahal R.H."/>
        </authorList>
    </citation>
    <scope>NUCLEOTIDE SEQUENCE [LARGE SCALE GENOMIC DNA]</scope>
    <source>
        <strain evidence="2 3">RP-3-11</strain>
    </source>
</reference>
<dbReference type="RefSeq" id="WP_131559061.1">
    <property type="nucleotide sequence ID" value="NZ_SJSN01000008.1"/>
</dbReference>